<proteinExistence type="predicted"/>
<sequence length="140" mass="15535">MEHVEFFRQCPLLVPESLDPLKADGYIDVAEGVRVRVTVDTEASGGVYSVDAVKSTAEIERYLQARRQDLDTRLQQCTSALSFVRELQHILVSCAGAPSNAPKRVSPFYAQIVNECDGGLGWDCISSFDEKEQLLVARLE</sequence>
<comment type="caution">
    <text evidence="1">The sequence shown here is derived from an EMBL/GenBank/DDBJ whole genome shotgun (WGS) entry which is preliminary data.</text>
</comment>
<name>A0ACC1LF52_9FUNG</name>
<organism evidence="1 2">
    <name type="scientific">Coemansia helicoidea</name>
    <dbReference type="NCBI Taxonomy" id="1286919"/>
    <lineage>
        <taxon>Eukaryota</taxon>
        <taxon>Fungi</taxon>
        <taxon>Fungi incertae sedis</taxon>
        <taxon>Zoopagomycota</taxon>
        <taxon>Kickxellomycotina</taxon>
        <taxon>Kickxellomycetes</taxon>
        <taxon>Kickxellales</taxon>
        <taxon>Kickxellaceae</taxon>
        <taxon>Coemansia</taxon>
    </lineage>
</organism>
<reference evidence="1" key="1">
    <citation type="submission" date="2022-07" db="EMBL/GenBank/DDBJ databases">
        <title>Phylogenomic reconstructions and comparative analyses of Kickxellomycotina fungi.</title>
        <authorList>
            <person name="Reynolds N.K."/>
            <person name="Stajich J.E."/>
            <person name="Barry K."/>
            <person name="Grigoriev I.V."/>
            <person name="Crous P."/>
            <person name="Smith M.E."/>
        </authorList>
    </citation>
    <scope>NUCLEOTIDE SEQUENCE</scope>
    <source>
        <strain evidence="1">BCRC 34780</strain>
    </source>
</reference>
<gene>
    <name evidence="1" type="ORF">H4R21_000568</name>
</gene>
<evidence type="ECO:0000313" key="1">
    <source>
        <dbReference type="EMBL" id="KAJ2807215.1"/>
    </source>
</evidence>
<accession>A0ACC1LF52</accession>
<protein>
    <submittedName>
        <fullName evidence="1">Uncharacterized protein</fullName>
    </submittedName>
</protein>
<dbReference type="Proteomes" id="UP001140087">
    <property type="component" value="Unassembled WGS sequence"/>
</dbReference>
<dbReference type="EMBL" id="JANBUN010000077">
    <property type="protein sequence ID" value="KAJ2807215.1"/>
    <property type="molecule type" value="Genomic_DNA"/>
</dbReference>
<keyword evidence="2" id="KW-1185">Reference proteome</keyword>
<evidence type="ECO:0000313" key="2">
    <source>
        <dbReference type="Proteomes" id="UP001140087"/>
    </source>
</evidence>